<feature type="region of interest" description="Disordered" evidence="1">
    <location>
        <begin position="140"/>
        <end position="195"/>
    </location>
</feature>
<protein>
    <recommendedName>
        <fullName evidence="2">LysM domain-containing protein</fullName>
    </recommendedName>
</protein>
<dbReference type="OMA" id="PEYSNGK"/>
<reference evidence="3" key="1">
    <citation type="submission" date="2021-08" db="EMBL/GenBank/DDBJ databases">
        <title>WGS assembly of Ceratopteris richardii.</title>
        <authorList>
            <person name="Marchant D.B."/>
            <person name="Chen G."/>
            <person name="Jenkins J."/>
            <person name="Shu S."/>
            <person name="Leebens-Mack J."/>
            <person name="Grimwood J."/>
            <person name="Schmutz J."/>
            <person name="Soltis P."/>
            <person name="Soltis D."/>
            <person name="Chen Z.-H."/>
        </authorList>
    </citation>
    <scope>NUCLEOTIDE SEQUENCE</scope>
    <source>
        <strain evidence="3">Whitten #5841</strain>
        <tissue evidence="3">Leaf</tissue>
    </source>
</reference>
<dbReference type="AlphaFoldDB" id="A0A8T2R960"/>
<dbReference type="PROSITE" id="PS51782">
    <property type="entry name" value="LYSM"/>
    <property type="match status" value="1"/>
</dbReference>
<evidence type="ECO:0000313" key="4">
    <source>
        <dbReference type="Proteomes" id="UP000825935"/>
    </source>
</evidence>
<dbReference type="SUPFAM" id="SSF54106">
    <property type="entry name" value="LysM domain"/>
    <property type="match status" value="1"/>
</dbReference>
<dbReference type="Gene3D" id="3.10.350.10">
    <property type="entry name" value="LysM domain"/>
    <property type="match status" value="1"/>
</dbReference>
<evidence type="ECO:0000313" key="3">
    <source>
        <dbReference type="EMBL" id="KAH7292447.1"/>
    </source>
</evidence>
<sequence length="346" mass="37622">MMLPEGAVFSPSKHAAGEELPDCGNYVRHRVSNLDTLAGLAIKYGVEVADIKRANGLATDLDMFGHQVLKIPLHGKLVKHIPLRRPQSKEILRESNNSPKSLGEPIQFFSSSQNEKKPISSAMMLLRGYYGLSPTIQSPSATEGMELTSCHSDAEEHFEDEPLSPMTPPSKSKNEKDFGQNGGTPISRLSHEFSPEPTLVSGFGKACMERSSEPSVRRRSKTDGMSPLLNGSETDMKLNTDFMQETSSPGLSNGTDSLGIKTIGLLKALDGALISGKMKDDSMCRVKKSMSTSNLQDQTSVQVSSLNPKYGAKAEIKSGNFVQPTSRSLFEGFPKPALPRYKEALD</sequence>
<gene>
    <name evidence="3" type="ORF">KP509_29G069100</name>
</gene>
<dbReference type="Proteomes" id="UP000825935">
    <property type="component" value="Chromosome 29"/>
</dbReference>
<evidence type="ECO:0000256" key="1">
    <source>
        <dbReference type="SAM" id="MobiDB-lite"/>
    </source>
</evidence>
<dbReference type="InterPro" id="IPR045030">
    <property type="entry name" value="LYSM1-4"/>
</dbReference>
<dbReference type="OrthoDB" id="538216at2759"/>
<feature type="region of interest" description="Disordered" evidence="1">
    <location>
        <begin position="93"/>
        <end position="113"/>
    </location>
</feature>
<dbReference type="CDD" id="cd00118">
    <property type="entry name" value="LysM"/>
    <property type="match status" value="1"/>
</dbReference>
<dbReference type="InterPro" id="IPR036779">
    <property type="entry name" value="LysM_dom_sf"/>
</dbReference>
<dbReference type="Pfam" id="PF01476">
    <property type="entry name" value="LysM"/>
    <property type="match status" value="1"/>
</dbReference>
<dbReference type="InterPro" id="IPR018392">
    <property type="entry name" value="LysM"/>
</dbReference>
<dbReference type="PANTHER" id="PTHR20932:SF36">
    <property type="entry name" value="OS03G0110600 PROTEIN"/>
    <property type="match status" value="1"/>
</dbReference>
<comment type="caution">
    <text evidence="3">The sequence shown here is derived from an EMBL/GenBank/DDBJ whole genome shotgun (WGS) entry which is preliminary data.</text>
</comment>
<feature type="domain" description="LysM" evidence="2">
    <location>
        <begin position="27"/>
        <end position="71"/>
    </location>
</feature>
<keyword evidence="4" id="KW-1185">Reference proteome</keyword>
<evidence type="ECO:0000259" key="2">
    <source>
        <dbReference type="PROSITE" id="PS51782"/>
    </source>
</evidence>
<dbReference type="EMBL" id="CM035434">
    <property type="protein sequence ID" value="KAH7292447.1"/>
    <property type="molecule type" value="Genomic_DNA"/>
</dbReference>
<dbReference type="SMART" id="SM00257">
    <property type="entry name" value="LysM"/>
    <property type="match status" value="1"/>
</dbReference>
<feature type="region of interest" description="Disordered" evidence="1">
    <location>
        <begin position="209"/>
        <end position="233"/>
    </location>
</feature>
<name>A0A8T2R960_CERRI</name>
<organism evidence="3 4">
    <name type="scientific">Ceratopteris richardii</name>
    <name type="common">Triangle waterfern</name>
    <dbReference type="NCBI Taxonomy" id="49495"/>
    <lineage>
        <taxon>Eukaryota</taxon>
        <taxon>Viridiplantae</taxon>
        <taxon>Streptophyta</taxon>
        <taxon>Embryophyta</taxon>
        <taxon>Tracheophyta</taxon>
        <taxon>Polypodiopsida</taxon>
        <taxon>Polypodiidae</taxon>
        <taxon>Polypodiales</taxon>
        <taxon>Pteridineae</taxon>
        <taxon>Pteridaceae</taxon>
        <taxon>Parkerioideae</taxon>
        <taxon>Ceratopteris</taxon>
    </lineage>
</organism>
<accession>A0A8T2R960</accession>
<dbReference type="PANTHER" id="PTHR20932">
    <property type="entry name" value="LYSM AND PUTATIVE PEPTIDOGLYCAN-BINDING DOMAIN-CONTAINING PROTEIN"/>
    <property type="match status" value="1"/>
</dbReference>
<proteinExistence type="predicted"/>